<gene>
    <name evidence="1" type="ORF">CEXT_579931</name>
</gene>
<dbReference type="Proteomes" id="UP001054945">
    <property type="component" value="Unassembled WGS sequence"/>
</dbReference>
<name>A0AAV4NM33_CAEEX</name>
<reference evidence="1 2" key="1">
    <citation type="submission" date="2021-06" db="EMBL/GenBank/DDBJ databases">
        <title>Caerostris extrusa draft genome.</title>
        <authorList>
            <person name="Kono N."/>
            <person name="Arakawa K."/>
        </authorList>
    </citation>
    <scope>NUCLEOTIDE SEQUENCE [LARGE SCALE GENOMIC DNA]</scope>
</reference>
<evidence type="ECO:0000313" key="2">
    <source>
        <dbReference type="Proteomes" id="UP001054945"/>
    </source>
</evidence>
<evidence type="ECO:0000313" key="1">
    <source>
        <dbReference type="EMBL" id="GIX85885.1"/>
    </source>
</evidence>
<organism evidence="1 2">
    <name type="scientific">Caerostris extrusa</name>
    <name type="common">Bark spider</name>
    <name type="synonym">Caerostris bankana</name>
    <dbReference type="NCBI Taxonomy" id="172846"/>
    <lineage>
        <taxon>Eukaryota</taxon>
        <taxon>Metazoa</taxon>
        <taxon>Ecdysozoa</taxon>
        <taxon>Arthropoda</taxon>
        <taxon>Chelicerata</taxon>
        <taxon>Arachnida</taxon>
        <taxon>Araneae</taxon>
        <taxon>Araneomorphae</taxon>
        <taxon>Entelegynae</taxon>
        <taxon>Araneoidea</taxon>
        <taxon>Araneidae</taxon>
        <taxon>Caerostris</taxon>
    </lineage>
</organism>
<comment type="caution">
    <text evidence="1">The sequence shown here is derived from an EMBL/GenBank/DDBJ whole genome shotgun (WGS) entry which is preliminary data.</text>
</comment>
<accession>A0AAV4NM33</accession>
<sequence length="79" mass="9136">MEMNLEQEKLKLQAIDSVLVVAYRVVLPSTYSENKTDPQKLLLTVRAETDDITLLLVLIMRQLKMSKIPQQIWSLTCFV</sequence>
<dbReference type="AlphaFoldDB" id="A0AAV4NM33"/>
<proteinExistence type="predicted"/>
<keyword evidence="2" id="KW-1185">Reference proteome</keyword>
<dbReference type="EMBL" id="BPLR01021102">
    <property type="protein sequence ID" value="GIX85885.1"/>
    <property type="molecule type" value="Genomic_DNA"/>
</dbReference>
<protein>
    <submittedName>
        <fullName evidence="1">Uncharacterized protein</fullName>
    </submittedName>
</protein>